<reference evidence="3" key="2">
    <citation type="submission" date="2015-03" db="EMBL/GenBank/DDBJ databases">
        <authorList>
            <person name="Murphy D."/>
        </authorList>
    </citation>
    <scope>NUCLEOTIDE SEQUENCE [LARGE SCALE GENOMIC DNA]</scope>
    <source>
        <strain evidence="3">K00500041</strain>
    </source>
</reference>
<evidence type="ECO:0000313" key="2">
    <source>
        <dbReference type="EMBL" id="CNW24156.1"/>
    </source>
</evidence>
<accession>A0A0U0RXV8</accession>
<gene>
    <name evidence="2" type="ORF">ERS007661_03712</name>
    <name evidence="3" type="ORF">ERS007703_03469</name>
    <name evidence="1" type="ORF">ERS027661_04537</name>
</gene>
<protein>
    <submittedName>
        <fullName evidence="3">Uncharacterized protein</fullName>
    </submittedName>
</protein>
<dbReference type="EMBL" id="CSAE01000473">
    <property type="protein sequence ID" value="COW35257.1"/>
    <property type="molecule type" value="Genomic_DNA"/>
</dbReference>
<dbReference type="EMBL" id="CQQC01001785">
    <property type="protein sequence ID" value="CNW24156.1"/>
    <property type="molecule type" value="Genomic_DNA"/>
</dbReference>
<organism evidence="3 4">
    <name type="scientific">Mycobacterium tuberculosis</name>
    <dbReference type="NCBI Taxonomy" id="1773"/>
    <lineage>
        <taxon>Bacteria</taxon>
        <taxon>Bacillati</taxon>
        <taxon>Actinomycetota</taxon>
        <taxon>Actinomycetes</taxon>
        <taxon>Mycobacteriales</taxon>
        <taxon>Mycobacteriaceae</taxon>
        <taxon>Mycobacterium</taxon>
        <taxon>Mycobacterium tuberculosis complex</taxon>
    </lineage>
</organism>
<proteinExistence type="predicted"/>
<evidence type="ECO:0000313" key="3">
    <source>
        <dbReference type="EMBL" id="COW35257.1"/>
    </source>
</evidence>
<dbReference type="Proteomes" id="UP000039217">
    <property type="component" value="Unassembled WGS sequence"/>
</dbReference>
<dbReference type="Proteomes" id="UP000038802">
    <property type="component" value="Unassembled WGS sequence"/>
</dbReference>
<dbReference type="Proteomes" id="UP000049023">
    <property type="component" value="Unassembled WGS sequence"/>
</dbReference>
<evidence type="ECO:0000313" key="1">
    <source>
        <dbReference type="EMBL" id="CKT57772.1"/>
    </source>
</evidence>
<name>A0A0U0RXV8_MYCTX</name>
<evidence type="ECO:0000313" key="4">
    <source>
        <dbReference type="Proteomes" id="UP000038802"/>
    </source>
</evidence>
<dbReference type="EMBL" id="CNFU01001599">
    <property type="protein sequence ID" value="CKT57772.1"/>
    <property type="molecule type" value="Genomic_DNA"/>
</dbReference>
<evidence type="ECO:0000313" key="5">
    <source>
        <dbReference type="Proteomes" id="UP000039217"/>
    </source>
</evidence>
<sequence length="95" mass="9855">MAQQLFFEVAGGDGFSRTADDILDAPGDHQIAVVAAADQVAAAVEAVRIEAALVVAFGSKIAVQRVGPAHQEFAFLPGPHRLTIGVDDAQFVGRA</sequence>
<reference evidence="4 5" key="1">
    <citation type="submission" date="2015-03" db="EMBL/GenBank/DDBJ databases">
        <authorList>
            <consortium name="Pathogen Informatics"/>
        </authorList>
    </citation>
    <scope>NUCLEOTIDE SEQUENCE [LARGE SCALE GENOMIC DNA]</scope>
    <source>
        <strain evidence="1 6">Bir 187</strain>
        <strain evidence="2 5">D00501624</strain>
        <strain evidence="4">K00500041</strain>
    </source>
</reference>
<evidence type="ECO:0000313" key="6">
    <source>
        <dbReference type="Proteomes" id="UP000049023"/>
    </source>
</evidence>
<dbReference type="AlphaFoldDB" id="A0A0U0RXV8"/>